<evidence type="ECO:0008006" key="4">
    <source>
        <dbReference type="Google" id="ProtNLM"/>
    </source>
</evidence>
<reference evidence="2 3" key="1">
    <citation type="journal article" date="2007" name="Int. J. Syst. Evol. Microbiol.">
        <title>Marixanthomonas ophiurae gen. nov., sp. nov., a marine bacterium of the family Flavobacteriaceae isolated from a deep-sea brittle star.</title>
        <authorList>
            <person name="Romanenko L.A."/>
            <person name="Uchino M."/>
            <person name="Frolova G.M."/>
            <person name="Mikhailov V.V."/>
        </authorList>
    </citation>
    <scope>NUCLEOTIDE SEQUENCE [LARGE SCALE GENOMIC DNA]</scope>
    <source>
        <strain evidence="2 3">KMM 3046</strain>
    </source>
</reference>
<protein>
    <recommendedName>
        <fullName evidence="4">Threonine synthase</fullName>
    </recommendedName>
</protein>
<evidence type="ECO:0000313" key="2">
    <source>
        <dbReference type="EMBL" id="RFN60133.1"/>
    </source>
</evidence>
<dbReference type="PROSITE" id="PS51257">
    <property type="entry name" value="PROKAR_LIPOPROTEIN"/>
    <property type="match status" value="1"/>
</dbReference>
<dbReference type="EMBL" id="QVID01000001">
    <property type="protein sequence ID" value="RFN60133.1"/>
    <property type="molecule type" value="Genomic_DNA"/>
</dbReference>
<organism evidence="2 3">
    <name type="scientific">Marixanthomonas ophiurae</name>
    <dbReference type="NCBI Taxonomy" id="387659"/>
    <lineage>
        <taxon>Bacteria</taxon>
        <taxon>Pseudomonadati</taxon>
        <taxon>Bacteroidota</taxon>
        <taxon>Flavobacteriia</taxon>
        <taxon>Flavobacteriales</taxon>
        <taxon>Flavobacteriaceae</taxon>
        <taxon>Marixanthomonas</taxon>
    </lineage>
</organism>
<dbReference type="AlphaFoldDB" id="A0A3E1QDB1"/>
<evidence type="ECO:0000313" key="3">
    <source>
        <dbReference type="Proteomes" id="UP000261082"/>
    </source>
</evidence>
<feature type="signal peptide" evidence="1">
    <location>
        <begin position="1"/>
        <end position="20"/>
    </location>
</feature>
<dbReference type="RefSeq" id="WP_117159192.1">
    <property type="nucleotide sequence ID" value="NZ_QVID01000001.1"/>
</dbReference>
<comment type="caution">
    <text evidence="2">The sequence shown here is derived from an EMBL/GenBank/DDBJ whole genome shotgun (WGS) entry which is preliminary data.</text>
</comment>
<proteinExistence type="predicted"/>
<feature type="chain" id="PRO_5017537401" description="Threonine synthase" evidence="1">
    <location>
        <begin position="21"/>
        <end position="279"/>
    </location>
</feature>
<gene>
    <name evidence="2" type="ORF">DZ858_08845</name>
</gene>
<dbReference type="Pfam" id="PF20113">
    <property type="entry name" value="DUF6503"/>
    <property type="match status" value="1"/>
</dbReference>
<dbReference type="Proteomes" id="UP000261082">
    <property type="component" value="Unassembled WGS sequence"/>
</dbReference>
<sequence>MKKLLSIAVLLVLFVACKDAVKETTEEVHGKENASEQSTEATMDSSEENMAMSYPSELTNVFKAHGGMGTWNKMNNLCFEMNGKSGKEVHTTTLKDRRSKIENDNWSIGYDGSDVWLQEKEENAYEGNARFYHNLMFYFYAMPFVLGDEGINYEIVQPTELDGEIYNAIKISYNAGIGDSPKDEYILFINPDTDTMEWLGYTVTFKENQRSDNWKFIKYDQWEKVNGLLLPKKLTWYNVKDGKPTNERNDLLFNKIIVTETQLEDSVFAKPEGANVVNR</sequence>
<name>A0A3E1QDB1_9FLAO</name>
<keyword evidence="1" id="KW-0732">Signal</keyword>
<accession>A0A3E1QDB1</accession>
<dbReference type="OrthoDB" id="282859at2"/>
<evidence type="ECO:0000256" key="1">
    <source>
        <dbReference type="SAM" id="SignalP"/>
    </source>
</evidence>
<keyword evidence="3" id="KW-1185">Reference proteome</keyword>
<dbReference type="InterPro" id="IPR045444">
    <property type="entry name" value="DUF6503"/>
</dbReference>